<evidence type="ECO:0000256" key="1">
    <source>
        <dbReference type="SAM" id="MobiDB-lite"/>
    </source>
</evidence>
<organism evidence="2 3">
    <name type="scientific">Chondrus crispus</name>
    <name type="common">Carrageen Irish moss</name>
    <name type="synonym">Polymorpha crispa</name>
    <dbReference type="NCBI Taxonomy" id="2769"/>
    <lineage>
        <taxon>Eukaryota</taxon>
        <taxon>Rhodophyta</taxon>
        <taxon>Florideophyceae</taxon>
        <taxon>Rhodymeniophycidae</taxon>
        <taxon>Gigartinales</taxon>
        <taxon>Gigartinaceae</taxon>
        <taxon>Chondrus</taxon>
    </lineage>
</organism>
<dbReference type="KEGG" id="ccp:CHC_T00003671001"/>
<dbReference type="EMBL" id="HG001706">
    <property type="protein sequence ID" value="CDF34756.1"/>
    <property type="molecule type" value="Genomic_DNA"/>
</dbReference>
<sequence>MPTVEHDDDFFGDQSSDALELESRHREVEVLRRQHMTSGIREGATAAHDQHLQQGFDQGFAGGAKASAEAGFFMGACSLLEAFFKKGTGDLRAAHGSQALGDTEVPMQDVRDIETERARLQGELRVLPEGGSINVQKAKEACEKVAVFEIPPSILPVSTSDVTNRTS</sequence>
<accession>R7QBG0</accession>
<protein>
    <recommendedName>
        <fullName evidence="4">Essential protein Yae1 N-terminal domain-containing protein</fullName>
    </recommendedName>
</protein>
<dbReference type="OrthoDB" id="20086at2759"/>
<feature type="region of interest" description="Disordered" evidence="1">
    <location>
        <begin position="1"/>
        <end position="22"/>
    </location>
</feature>
<dbReference type="PANTHER" id="PTHR18829">
    <property type="entry name" value="PROTEIN YAE1 HOMOLOG"/>
    <property type="match status" value="1"/>
</dbReference>
<dbReference type="Proteomes" id="UP000012073">
    <property type="component" value="Unassembled WGS sequence"/>
</dbReference>
<dbReference type="AlphaFoldDB" id="R7QBG0"/>
<proteinExistence type="predicted"/>
<feature type="compositionally biased region" description="Acidic residues" evidence="1">
    <location>
        <begin position="1"/>
        <end position="11"/>
    </location>
</feature>
<dbReference type="RefSeq" id="XP_005714575.1">
    <property type="nucleotide sequence ID" value="XM_005714518.1"/>
</dbReference>
<name>R7QBG0_CHOCR</name>
<dbReference type="Gramene" id="CDF34756">
    <property type="protein sequence ID" value="CDF34756"/>
    <property type="gene ID" value="CHC_T00003671001"/>
</dbReference>
<evidence type="ECO:0000313" key="2">
    <source>
        <dbReference type="EMBL" id="CDF34756.1"/>
    </source>
</evidence>
<reference evidence="3" key="1">
    <citation type="journal article" date="2013" name="Proc. Natl. Acad. Sci. U.S.A.">
        <title>Genome structure and metabolic features in the red seaweed Chondrus crispus shed light on evolution of the Archaeplastida.</title>
        <authorList>
            <person name="Collen J."/>
            <person name="Porcel B."/>
            <person name="Carre W."/>
            <person name="Ball S.G."/>
            <person name="Chaparro C."/>
            <person name="Tonon T."/>
            <person name="Barbeyron T."/>
            <person name="Michel G."/>
            <person name="Noel B."/>
            <person name="Valentin K."/>
            <person name="Elias M."/>
            <person name="Artiguenave F."/>
            <person name="Arun A."/>
            <person name="Aury J.M."/>
            <person name="Barbosa-Neto J.F."/>
            <person name="Bothwell J.H."/>
            <person name="Bouget F.Y."/>
            <person name="Brillet L."/>
            <person name="Cabello-Hurtado F."/>
            <person name="Capella-Gutierrez S."/>
            <person name="Charrier B."/>
            <person name="Cladiere L."/>
            <person name="Cock J.M."/>
            <person name="Coelho S.M."/>
            <person name="Colleoni C."/>
            <person name="Czjzek M."/>
            <person name="Da Silva C."/>
            <person name="Delage L."/>
            <person name="Denoeud F."/>
            <person name="Deschamps P."/>
            <person name="Dittami S.M."/>
            <person name="Gabaldon T."/>
            <person name="Gachon C.M."/>
            <person name="Groisillier A."/>
            <person name="Herve C."/>
            <person name="Jabbari K."/>
            <person name="Katinka M."/>
            <person name="Kloareg B."/>
            <person name="Kowalczyk N."/>
            <person name="Labadie K."/>
            <person name="Leblanc C."/>
            <person name="Lopez P.J."/>
            <person name="McLachlan D.H."/>
            <person name="Meslet-Cladiere L."/>
            <person name="Moustafa A."/>
            <person name="Nehr Z."/>
            <person name="Nyvall Collen P."/>
            <person name="Panaud O."/>
            <person name="Partensky F."/>
            <person name="Poulain J."/>
            <person name="Rensing S.A."/>
            <person name="Rousvoal S."/>
            <person name="Samson G."/>
            <person name="Symeonidi A."/>
            <person name="Weissenbach J."/>
            <person name="Zambounis A."/>
            <person name="Wincker P."/>
            <person name="Boyen C."/>
        </authorList>
    </citation>
    <scope>NUCLEOTIDE SEQUENCE [LARGE SCALE GENOMIC DNA]</scope>
    <source>
        <strain evidence="3">cv. Stackhouse</strain>
    </source>
</reference>
<dbReference type="PANTHER" id="PTHR18829:SF0">
    <property type="entry name" value="PROTEIN YAE1 HOMOLOG"/>
    <property type="match status" value="1"/>
</dbReference>
<evidence type="ECO:0000313" key="3">
    <source>
        <dbReference type="Proteomes" id="UP000012073"/>
    </source>
</evidence>
<dbReference type="InterPro" id="IPR038881">
    <property type="entry name" value="Yae1-like"/>
</dbReference>
<dbReference type="GeneID" id="17322286"/>
<gene>
    <name evidence="2" type="ORF">CHC_T00003671001</name>
</gene>
<keyword evidence="3" id="KW-1185">Reference proteome</keyword>
<evidence type="ECO:0008006" key="4">
    <source>
        <dbReference type="Google" id="ProtNLM"/>
    </source>
</evidence>